<sequence>MSAEPPCLTVCSTTTANTHASPGFTLSLQALSSPHGHFTQDQTAYTAKKVVPYRQRSMVSEGFRRHSTDGTGLGQESAAAGDAGRAFHPYCRQYSEGSTVGCPPLCSSPFACLQELGLADTGNPVSPPATGHEGVQSPWPVHSLTPQASMLMGTPDDPPQYSSETRETYGSISALQQFPDVFTSGEHIQSSHYTYDRLSSKTSQLDTTEMLYPKPIYSYSILIFMALRSSKTGSLPVSEIYSFMTEHFPYFKTAPDGWKNSVRHNLSLNKCFEKVDNKSGNASRKGCLWALNPAKVEKMQEELQKWRRKDPLTIRKSMARPDELDHLLEDKSDKMRSMSARLNHRQTLYPTMRTQSYDTVSPYAPPQPREHKPPQPHRQLLYSYPPSAANQQPPYLSHNPTSFPFQIPVTQQPCTILPPNTGALESPLPAQTPPSYSAALQATRGVSRSMQELLLDGDLGTDVDMLNPSLVDLQLHGHLWEELKDDSLAPDPATTATPTSPCSSLPIPGQRGESLRSLISSGSEEDQEGLFDRSVTTHYFGTFANMDSMSSYQPTGGDASILLM</sequence>
<evidence type="ECO:0000256" key="7">
    <source>
        <dbReference type="PROSITE-ProRule" id="PRU00089"/>
    </source>
</evidence>
<dbReference type="GO" id="GO:0005634">
    <property type="term" value="C:nucleus"/>
    <property type="evidence" value="ECO:0007669"/>
    <property type="project" value="UniProtKB-SubCell"/>
</dbReference>
<dbReference type="PROSITE" id="PS00658">
    <property type="entry name" value="FORK_HEAD_2"/>
    <property type="match status" value="1"/>
</dbReference>
<dbReference type="InterPro" id="IPR001766">
    <property type="entry name" value="Fork_head_dom"/>
</dbReference>
<dbReference type="PRINTS" id="PR00053">
    <property type="entry name" value="FORKHEAD"/>
</dbReference>
<evidence type="ECO:0000256" key="6">
    <source>
        <dbReference type="ARBA" id="ARBA00023242"/>
    </source>
</evidence>
<dbReference type="FunFam" id="1.10.10.10:FF:000122">
    <property type="entry name" value="Forkhead box protein N1"/>
    <property type="match status" value="1"/>
</dbReference>
<dbReference type="InterPro" id="IPR036388">
    <property type="entry name" value="WH-like_DNA-bd_sf"/>
</dbReference>
<evidence type="ECO:0000259" key="9">
    <source>
        <dbReference type="PROSITE" id="PS50039"/>
    </source>
</evidence>
<feature type="region of interest" description="Disordered" evidence="8">
    <location>
        <begin position="357"/>
        <end position="378"/>
    </location>
</feature>
<organism evidence="10 11">
    <name type="scientific">Coilia grayii</name>
    <name type="common">Gray's grenadier anchovy</name>
    <dbReference type="NCBI Taxonomy" id="363190"/>
    <lineage>
        <taxon>Eukaryota</taxon>
        <taxon>Metazoa</taxon>
        <taxon>Chordata</taxon>
        <taxon>Craniata</taxon>
        <taxon>Vertebrata</taxon>
        <taxon>Euteleostomi</taxon>
        <taxon>Actinopterygii</taxon>
        <taxon>Neopterygii</taxon>
        <taxon>Teleostei</taxon>
        <taxon>Clupei</taxon>
        <taxon>Clupeiformes</taxon>
        <taxon>Clupeoidei</taxon>
        <taxon>Engraulidae</taxon>
        <taxon>Coilinae</taxon>
        <taxon>Coilia</taxon>
    </lineage>
</organism>
<dbReference type="AlphaFoldDB" id="A0ABD1KAG9"/>
<comment type="caution">
    <text evidence="10">The sequence shown here is derived from an EMBL/GenBank/DDBJ whole genome shotgun (WGS) entry which is preliminary data.</text>
</comment>
<dbReference type="SUPFAM" id="SSF46785">
    <property type="entry name" value="Winged helix' DNA-binding domain"/>
    <property type="match status" value="1"/>
</dbReference>
<dbReference type="InterPro" id="IPR030456">
    <property type="entry name" value="TF_fork_head_CS_2"/>
</dbReference>
<feature type="DNA-binding region" description="Fork-head" evidence="7">
    <location>
        <begin position="214"/>
        <end position="310"/>
    </location>
</feature>
<feature type="compositionally biased region" description="Low complexity" evidence="8">
    <location>
        <begin position="489"/>
        <end position="506"/>
    </location>
</feature>
<dbReference type="EMBL" id="JBHFQA010000007">
    <property type="protein sequence ID" value="KAL2096143.1"/>
    <property type="molecule type" value="Genomic_DNA"/>
</dbReference>
<comment type="subcellular location">
    <subcellularLocation>
        <location evidence="1 7">Nucleus</location>
    </subcellularLocation>
</comment>
<evidence type="ECO:0000256" key="8">
    <source>
        <dbReference type="SAM" id="MobiDB-lite"/>
    </source>
</evidence>
<keyword evidence="3" id="KW-0805">Transcription regulation</keyword>
<dbReference type="Pfam" id="PF00250">
    <property type="entry name" value="Forkhead"/>
    <property type="match status" value="1"/>
</dbReference>
<feature type="domain" description="Fork-head" evidence="9">
    <location>
        <begin position="214"/>
        <end position="310"/>
    </location>
</feature>
<dbReference type="InterPro" id="IPR049624">
    <property type="entry name" value="FOXN1_4"/>
</dbReference>
<dbReference type="Proteomes" id="UP001591681">
    <property type="component" value="Unassembled WGS sequence"/>
</dbReference>
<evidence type="ECO:0000256" key="4">
    <source>
        <dbReference type="ARBA" id="ARBA00023125"/>
    </source>
</evidence>
<keyword evidence="2" id="KW-0217">Developmental protein</keyword>
<gene>
    <name evidence="10" type="ORF">ACEWY4_008291</name>
</gene>
<dbReference type="PANTHER" id="PTHR46721">
    <property type="entry name" value="FORKHEAD BOX PROTEIN N1"/>
    <property type="match status" value="1"/>
</dbReference>
<accession>A0ABD1KAG9</accession>
<evidence type="ECO:0000313" key="10">
    <source>
        <dbReference type="EMBL" id="KAL2096143.1"/>
    </source>
</evidence>
<keyword evidence="11" id="KW-1185">Reference proteome</keyword>
<keyword evidence="4 7" id="KW-0238">DNA-binding</keyword>
<dbReference type="SMART" id="SM00339">
    <property type="entry name" value="FH"/>
    <property type="match status" value="1"/>
</dbReference>
<dbReference type="CDD" id="cd20056">
    <property type="entry name" value="FH_FOXN1"/>
    <property type="match status" value="1"/>
</dbReference>
<feature type="region of interest" description="Disordered" evidence="8">
    <location>
        <begin position="487"/>
        <end position="530"/>
    </location>
</feature>
<evidence type="ECO:0000313" key="11">
    <source>
        <dbReference type="Proteomes" id="UP001591681"/>
    </source>
</evidence>
<dbReference type="GO" id="GO:0003677">
    <property type="term" value="F:DNA binding"/>
    <property type="evidence" value="ECO:0007669"/>
    <property type="project" value="UniProtKB-UniRule"/>
</dbReference>
<evidence type="ECO:0000256" key="5">
    <source>
        <dbReference type="ARBA" id="ARBA00023163"/>
    </source>
</evidence>
<keyword evidence="6 7" id="KW-0539">Nucleus</keyword>
<evidence type="ECO:0000256" key="1">
    <source>
        <dbReference type="ARBA" id="ARBA00004123"/>
    </source>
</evidence>
<proteinExistence type="predicted"/>
<dbReference type="Gene3D" id="1.10.10.10">
    <property type="entry name" value="Winged helix-like DNA-binding domain superfamily/Winged helix DNA-binding domain"/>
    <property type="match status" value="1"/>
</dbReference>
<name>A0ABD1KAG9_9TELE</name>
<evidence type="ECO:0000256" key="3">
    <source>
        <dbReference type="ARBA" id="ARBA00023015"/>
    </source>
</evidence>
<keyword evidence="5" id="KW-0804">Transcription</keyword>
<evidence type="ECO:0000256" key="2">
    <source>
        <dbReference type="ARBA" id="ARBA00022473"/>
    </source>
</evidence>
<dbReference type="InterPro" id="IPR047401">
    <property type="entry name" value="FH_FOXN1"/>
</dbReference>
<dbReference type="InterPro" id="IPR036390">
    <property type="entry name" value="WH_DNA-bd_sf"/>
</dbReference>
<reference evidence="10 11" key="1">
    <citation type="submission" date="2024-09" db="EMBL/GenBank/DDBJ databases">
        <title>A chromosome-level genome assembly of Gray's grenadier anchovy, Coilia grayii.</title>
        <authorList>
            <person name="Fu Z."/>
        </authorList>
    </citation>
    <scope>NUCLEOTIDE SEQUENCE [LARGE SCALE GENOMIC DNA]</scope>
    <source>
        <strain evidence="10">G4</strain>
        <tissue evidence="10">Muscle</tissue>
    </source>
</reference>
<dbReference type="PANTHER" id="PTHR46721:SF3">
    <property type="entry name" value="FORKHEAD BOX N1"/>
    <property type="match status" value="1"/>
</dbReference>
<protein>
    <recommendedName>
        <fullName evidence="9">Fork-head domain-containing protein</fullName>
    </recommendedName>
</protein>
<dbReference type="PROSITE" id="PS50039">
    <property type="entry name" value="FORK_HEAD_3"/>
    <property type="match status" value="1"/>
</dbReference>